<comment type="caution">
    <text evidence="2">The sequence shown here is derived from an EMBL/GenBank/DDBJ whole genome shotgun (WGS) entry which is preliminary data.</text>
</comment>
<dbReference type="Gene3D" id="3.10.180.10">
    <property type="entry name" value="2,3-Dihydroxybiphenyl 1,2-Dioxygenase, domain 1"/>
    <property type="match status" value="1"/>
</dbReference>
<reference evidence="3" key="1">
    <citation type="journal article" date="2019" name="Int. J. Syst. Evol. Microbiol.">
        <title>The Global Catalogue of Microorganisms (GCM) 10K type strain sequencing project: providing services to taxonomists for standard genome sequencing and annotation.</title>
        <authorList>
            <consortium name="The Broad Institute Genomics Platform"/>
            <consortium name="The Broad Institute Genome Sequencing Center for Infectious Disease"/>
            <person name="Wu L."/>
            <person name="Ma J."/>
        </authorList>
    </citation>
    <scope>NUCLEOTIDE SEQUENCE [LARGE SCALE GENOMIC DNA]</scope>
    <source>
        <strain evidence="3">CCM 7491</strain>
    </source>
</reference>
<dbReference type="EMBL" id="JBHRVU010000004">
    <property type="protein sequence ID" value="MFC3439949.1"/>
    <property type="molecule type" value="Genomic_DNA"/>
</dbReference>
<protein>
    <submittedName>
        <fullName evidence="2">VOC family protein</fullName>
    </submittedName>
</protein>
<accession>A0ABV7N8Y8</accession>
<dbReference type="PANTHER" id="PTHR34109">
    <property type="entry name" value="BNAUNNG04460D PROTEIN-RELATED"/>
    <property type="match status" value="1"/>
</dbReference>
<dbReference type="Proteomes" id="UP001595681">
    <property type="component" value="Unassembled WGS sequence"/>
</dbReference>
<dbReference type="InterPro" id="IPR004360">
    <property type="entry name" value="Glyas_Fos-R_dOase_dom"/>
</dbReference>
<gene>
    <name evidence="2" type="ORF">ACFOKF_01845</name>
</gene>
<dbReference type="Pfam" id="PF00903">
    <property type="entry name" value="Glyoxalase"/>
    <property type="match status" value="1"/>
</dbReference>
<dbReference type="InterPro" id="IPR029068">
    <property type="entry name" value="Glyas_Bleomycin-R_OHBP_Dase"/>
</dbReference>
<keyword evidence="3" id="KW-1185">Reference proteome</keyword>
<evidence type="ECO:0000313" key="2">
    <source>
        <dbReference type="EMBL" id="MFC3439949.1"/>
    </source>
</evidence>
<evidence type="ECO:0000259" key="1">
    <source>
        <dbReference type="PROSITE" id="PS51819"/>
    </source>
</evidence>
<dbReference type="PROSITE" id="PS51819">
    <property type="entry name" value="VOC"/>
    <property type="match status" value="1"/>
</dbReference>
<feature type="domain" description="VOC" evidence="1">
    <location>
        <begin position="11"/>
        <end position="134"/>
    </location>
</feature>
<sequence>MSDTVSSMPGVTPHLTIGDGKAADAIDFYKAAFGATEQSRHLEEDGARIMHAHLTIHGGALMLNDHFPEMCGGAPAAVPAAVTLHLETDDADAAWSRALEAGATIRFPLDNQFWGQRYGQLTDPFGHVWSIGGPMTG</sequence>
<proteinExistence type="predicted"/>
<dbReference type="PANTHER" id="PTHR34109:SF1">
    <property type="entry name" value="VOC DOMAIN-CONTAINING PROTEIN"/>
    <property type="match status" value="1"/>
</dbReference>
<organism evidence="2 3">
    <name type="scientific">Sphingobium rhizovicinum</name>
    <dbReference type="NCBI Taxonomy" id="432308"/>
    <lineage>
        <taxon>Bacteria</taxon>
        <taxon>Pseudomonadati</taxon>
        <taxon>Pseudomonadota</taxon>
        <taxon>Alphaproteobacteria</taxon>
        <taxon>Sphingomonadales</taxon>
        <taxon>Sphingomonadaceae</taxon>
        <taxon>Sphingobium</taxon>
    </lineage>
</organism>
<dbReference type="SUPFAM" id="SSF54593">
    <property type="entry name" value="Glyoxalase/Bleomycin resistance protein/Dihydroxybiphenyl dioxygenase"/>
    <property type="match status" value="1"/>
</dbReference>
<dbReference type="RefSeq" id="WP_380792613.1">
    <property type="nucleotide sequence ID" value="NZ_JBHRVU010000004.1"/>
</dbReference>
<evidence type="ECO:0000313" key="3">
    <source>
        <dbReference type="Proteomes" id="UP001595681"/>
    </source>
</evidence>
<name>A0ABV7N8Y8_9SPHN</name>
<dbReference type="CDD" id="cd07246">
    <property type="entry name" value="VOC_like"/>
    <property type="match status" value="1"/>
</dbReference>
<dbReference type="InterPro" id="IPR037523">
    <property type="entry name" value="VOC_core"/>
</dbReference>